<reference evidence="1 2" key="1">
    <citation type="submission" date="2023-11" db="EMBL/GenBank/DDBJ databases">
        <title>Halocaridina rubra genome assembly.</title>
        <authorList>
            <person name="Smith C."/>
        </authorList>
    </citation>
    <scope>NUCLEOTIDE SEQUENCE [LARGE SCALE GENOMIC DNA]</scope>
    <source>
        <strain evidence="1">EP-1</strain>
        <tissue evidence="1">Whole</tissue>
    </source>
</reference>
<dbReference type="Proteomes" id="UP001381693">
    <property type="component" value="Unassembled WGS sequence"/>
</dbReference>
<keyword evidence="2" id="KW-1185">Reference proteome</keyword>
<dbReference type="AlphaFoldDB" id="A0AAN8ZYL3"/>
<name>A0AAN8ZYL3_HALRR</name>
<accession>A0AAN8ZYL3</accession>
<gene>
    <name evidence="1" type="ORF">SK128_000504</name>
</gene>
<protein>
    <submittedName>
        <fullName evidence="1">Uncharacterized protein</fullName>
    </submittedName>
</protein>
<feature type="non-terminal residue" evidence="1">
    <location>
        <position position="1"/>
    </location>
</feature>
<organism evidence="1 2">
    <name type="scientific">Halocaridina rubra</name>
    <name type="common">Hawaiian red shrimp</name>
    <dbReference type="NCBI Taxonomy" id="373956"/>
    <lineage>
        <taxon>Eukaryota</taxon>
        <taxon>Metazoa</taxon>
        <taxon>Ecdysozoa</taxon>
        <taxon>Arthropoda</taxon>
        <taxon>Crustacea</taxon>
        <taxon>Multicrustacea</taxon>
        <taxon>Malacostraca</taxon>
        <taxon>Eumalacostraca</taxon>
        <taxon>Eucarida</taxon>
        <taxon>Decapoda</taxon>
        <taxon>Pleocyemata</taxon>
        <taxon>Caridea</taxon>
        <taxon>Atyoidea</taxon>
        <taxon>Atyidae</taxon>
        <taxon>Halocaridina</taxon>
    </lineage>
</organism>
<sequence length="61" mass="7133">VTPSPKFFKTVKALHDNWQMELAIMMPFSKFKHYSGPMSFQLPAMPSVSEMKWLCRVLRTV</sequence>
<evidence type="ECO:0000313" key="2">
    <source>
        <dbReference type="Proteomes" id="UP001381693"/>
    </source>
</evidence>
<proteinExistence type="predicted"/>
<comment type="caution">
    <text evidence="1">The sequence shown here is derived from an EMBL/GenBank/DDBJ whole genome shotgun (WGS) entry which is preliminary data.</text>
</comment>
<dbReference type="EMBL" id="JAXCGZ010022679">
    <property type="protein sequence ID" value="KAK7027442.1"/>
    <property type="molecule type" value="Genomic_DNA"/>
</dbReference>
<evidence type="ECO:0000313" key="1">
    <source>
        <dbReference type="EMBL" id="KAK7027442.1"/>
    </source>
</evidence>